<dbReference type="AlphaFoldDB" id="A0A427XIA8"/>
<sequence length="286" mass="32036">MVLPLVPLVVLPVLAHRLPFPLVASPNPAYPRSLVVCRQPEVRLVTSSLIANKAPWTPAVFDDVSRTTRVIDPELMDNDKCQLVQHLALEVTLRYPAMPSLAWANDFPANVRRLLFLSIVEQPIHFVLKFFGSSGFIHDFSNRFHARAPMTSDYPIFIPLSPFKDYYLVILGLTITLLPPDSTLVVDPLTHTFEIHPIPGRIGSLWSPAALVEPFPFCTGTPTCGCRVAHTREFILWVAYIYGWAMAIPLGRPYSYVRPPFRFALPVYQPPPIPGPMTSNAFPLSL</sequence>
<dbReference type="GeneID" id="39586882"/>
<proteinExistence type="predicted"/>
<gene>
    <name evidence="2" type="ORF">EHS24_002339</name>
</gene>
<keyword evidence="1" id="KW-0732">Signal</keyword>
<dbReference type="Proteomes" id="UP000279236">
    <property type="component" value="Unassembled WGS sequence"/>
</dbReference>
<protein>
    <submittedName>
        <fullName evidence="2">Uncharacterized protein</fullName>
    </submittedName>
</protein>
<evidence type="ECO:0000313" key="2">
    <source>
        <dbReference type="EMBL" id="RSH78610.1"/>
    </source>
</evidence>
<accession>A0A427XIA8</accession>
<organism evidence="2 3">
    <name type="scientific">Apiotrichum porosum</name>
    <dbReference type="NCBI Taxonomy" id="105984"/>
    <lineage>
        <taxon>Eukaryota</taxon>
        <taxon>Fungi</taxon>
        <taxon>Dikarya</taxon>
        <taxon>Basidiomycota</taxon>
        <taxon>Agaricomycotina</taxon>
        <taxon>Tremellomycetes</taxon>
        <taxon>Trichosporonales</taxon>
        <taxon>Trichosporonaceae</taxon>
        <taxon>Apiotrichum</taxon>
    </lineage>
</organism>
<keyword evidence="3" id="KW-1185">Reference proteome</keyword>
<comment type="caution">
    <text evidence="2">The sequence shown here is derived from an EMBL/GenBank/DDBJ whole genome shotgun (WGS) entry which is preliminary data.</text>
</comment>
<feature type="signal peptide" evidence="1">
    <location>
        <begin position="1"/>
        <end position="15"/>
    </location>
</feature>
<name>A0A427XIA8_9TREE</name>
<dbReference type="EMBL" id="RSCE01000012">
    <property type="protein sequence ID" value="RSH78610.1"/>
    <property type="molecule type" value="Genomic_DNA"/>
</dbReference>
<feature type="chain" id="PRO_5019054228" evidence="1">
    <location>
        <begin position="16"/>
        <end position="286"/>
    </location>
</feature>
<dbReference type="RefSeq" id="XP_028473757.1">
    <property type="nucleotide sequence ID" value="XM_028618079.1"/>
</dbReference>
<reference evidence="2 3" key="1">
    <citation type="submission" date="2018-11" db="EMBL/GenBank/DDBJ databases">
        <title>Genome sequence of Apiotrichum porosum DSM 27194.</title>
        <authorList>
            <person name="Aliyu H."/>
            <person name="Gorte O."/>
            <person name="Ochsenreither K."/>
        </authorList>
    </citation>
    <scope>NUCLEOTIDE SEQUENCE [LARGE SCALE GENOMIC DNA]</scope>
    <source>
        <strain evidence="2 3">DSM 27194</strain>
    </source>
</reference>
<evidence type="ECO:0000256" key="1">
    <source>
        <dbReference type="SAM" id="SignalP"/>
    </source>
</evidence>
<evidence type="ECO:0000313" key="3">
    <source>
        <dbReference type="Proteomes" id="UP000279236"/>
    </source>
</evidence>